<dbReference type="EMBL" id="AZMM01018901">
    <property type="protein sequence ID" value="ETJ16101.1"/>
    <property type="molecule type" value="Genomic_DNA"/>
</dbReference>
<organism evidence="1">
    <name type="scientific">human gut metagenome</name>
    <dbReference type="NCBI Taxonomy" id="408170"/>
    <lineage>
        <taxon>unclassified sequences</taxon>
        <taxon>metagenomes</taxon>
        <taxon>organismal metagenomes</taxon>
    </lineage>
</organism>
<proteinExistence type="predicted"/>
<sequence length="55" mass="6381">MKPNCWNAVWVGNSHVRCEGGEKVEIISKPYLFLYKSVELEMELEKNNKNELLGI</sequence>
<gene>
    <name evidence="1" type="ORF">Q604_UNBc4C00120G0001</name>
</gene>
<reference evidence="1" key="1">
    <citation type="submission" date="2013-12" db="EMBL/GenBank/DDBJ databases">
        <title>A Varibaculum cambriense genome reconstructed from a premature infant gut community with otherwise low bacterial novelty that shifts toward anaerobic metabolism during the third week of life.</title>
        <authorList>
            <person name="Brown C.T."/>
            <person name="Sharon I."/>
            <person name="Thomas B.C."/>
            <person name="Castelle C.J."/>
            <person name="Morowitz M.J."/>
            <person name="Banfield J.F."/>
        </authorList>
    </citation>
    <scope>NUCLEOTIDE SEQUENCE</scope>
</reference>
<evidence type="ECO:0000313" key="1">
    <source>
        <dbReference type="EMBL" id="ETJ16101.1"/>
    </source>
</evidence>
<accession>W1WDU6</accession>
<feature type="non-terminal residue" evidence="1">
    <location>
        <position position="55"/>
    </location>
</feature>
<dbReference type="AlphaFoldDB" id="W1WDU6"/>
<comment type="caution">
    <text evidence="1">The sequence shown here is derived from an EMBL/GenBank/DDBJ whole genome shotgun (WGS) entry which is preliminary data.</text>
</comment>
<protein>
    <submittedName>
        <fullName evidence="1">Uncharacterized protein</fullName>
    </submittedName>
</protein>
<name>W1WDU6_9ZZZZ</name>